<dbReference type="EMBL" id="CACVKT020000049">
    <property type="protein sequence ID" value="CAC5355460.1"/>
    <property type="molecule type" value="Genomic_DNA"/>
</dbReference>
<keyword evidence="2" id="KW-1185">Reference proteome</keyword>
<proteinExistence type="predicted"/>
<organism evidence="1 2">
    <name type="scientific">Mytilus coruscus</name>
    <name type="common">Sea mussel</name>
    <dbReference type="NCBI Taxonomy" id="42192"/>
    <lineage>
        <taxon>Eukaryota</taxon>
        <taxon>Metazoa</taxon>
        <taxon>Spiralia</taxon>
        <taxon>Lophotrochozoa</taxon>
        <taxon>Mollusca</taxon>
        <taxon>Bivalvia</taxon>
        <taxon>Autobranchia</taxon>
        <taxon>Pteriomorphia</taxon>
        <taxon>Mytilida</taxon>
        <taxon>Mytiloidea</taxon>
        <taxon>Mytilidae</taxon>
        <taxon>Mytilinae</taxon>
        <taxon>Mytilus</taxon>
    </lineage>
</organism>
<reference evidence="1 2" key="1">
    <citation type="submission" date="2020-06" db="EMBL/GenBank/DDBJ databases">
        <authorList>
            <person name="Li R."/>
            <person name="Bekaert M."/>
        </authorList>
    </citation>
    <scope>NUCLEOTIDE SEQUENCE [LARGE SCALE GENOMIC DNA]</scope>
    <source>
        <strain evidence="2">wild</strain>
    </source>
</reference>
<accession>A0A6J7ZWC4</accession>
<dbReference type="Proteomes" id="UP000507470">
    <property type="component" value="Unassembled WGS sequence"/>
</dbReference>
<gene>
    <name evidence="1" type="ORF">MCOR_169</name>
</gene>
<evidence type="ECO:0000313" key="1">
    <source>
        <dbReference type="EMBL" id="CAC5355460.1"/>
    </source>
</evidence>
<sequence length="188" mass="20705">MPIFVIRIKDSEGREVLPSTEISFAGGSFVELFTYCVGIKRLSLSSDNVTGVYLKESMKSDHIAADNADMDVLDLTTALGCKFIEFIIRRTACPASESSTCTNFNNNIASASNIPSSTNAFNILMGNRTKIILPDKPKTDDAKKLSGPQRPLCHIIDLMESKGCDWTLDCLDTANFFARHIVVYRPCP</sequence>
<evidence type="ECO:0000313" key="2">
    <source>
        <dbReference type="Proteomes" id="UP000507470"/>
    </source>
</evidence>
<protein>
    <submittedName>
        <fullName evidence="1">Uncharacterized protein</fullName>
    </submittedName>
</protein>
<name>A0A6J7ZWC4_MYTCO</name>
<dbReference type="AlphaFoldDB" id="A0A6J7ZWC4"/>